<organism evidence="1 2">
    <name type="scientific">Chaenocephalus aceratus</name>
    <name type="common">Blackfin icefish</name>
    <name type="synonym">Chaenichthys aceratus</name>
    <dbReference type="NCBI Taxonomy" id="36190"/>
    <lineage>
        <taxon>Eukaryota</taxon>
        <taxon>Metazoa</taxon>
        <taxon>Chordata</taxon>
        <taxon>Craniata</taxon>
        <taxon>Vertebrata</taxon>
        <taxon>Euteleostomi</taxon>
        <taxon>Actinopterygii</taxon>
        <taxon>Neopterygii</taxon>
        <taxon>Teleostei</taxon>
        <taxon>Neoteleostei</taxon>
        <taxon>Acanthomorphata</taxon>
        <taxon>Eupercaria</taxon>
        <taxon>Perciformes</taxon>
        <taxon>Notothenioidei</taxon>
        <taxon>Channichthyidae</taxon>
        <taxon>Chaenocephalus</taxon>
    </lineage>
</organism>
<name>A0ACB9VRZ8_CHAAC</name>
<proteinExistence type="predicted"/>
<gene>
    <name evidence="1" type="ORF">KUCAC02_020285</name>
</gene>
<evidence type="ECO:0000313" key="2">
    <source>
        <dbReference type="Proteomes" id="UP001057452"/>
    </source>
</evidence>
<dbReference type="EMBL" id="CM043808">
    <property type="protein sequence ID" value="KAI4802449.1"/>
    <property type="molecule type" value="Genomic_DNA"/>
</dbReference>
<protein>
    <submittedName>
        <fullName evidence="1">Uncharacterized protein</fullName>
    </submittedName>
</protein>
<evidence type="ECO:0000313" key="1">
    <source>
        <dbReference type="EMBL" id="KAI4802449.1"/>
    </source>
</evidence>
<reference evidence="1" key="1">
    <citation type="submission" date="2022-05" db="EMBL/GenBank/DDBJ databases">
        <title>Chromosome-level genome of Chaenocephalus aceratus.</title>
        <authorList>
            <person name="Park H."/>
        </authorList>
    </citation>
    <scope>NUCLEOTIDE SEQUENCE</scope>
    <source>
        <strain evidence="1">KU_202001</strain>
    </source>
</reference>
<sequence length="118" mass="13281">MPCYARILFIVLCLILLGECRKHRSRRKRWSAPAESHKPGNPLSKKVADGTKSKKLKTSHLLRIDEHDFTMRPAFAGEISELHERHVLPSEPCSWVRGSASMCSTALVIMMGVKQGAR</sequence>
<comment type="caution">
    <text evidence="1">The sequence shown here is derived from an EMBL/GenBank/DDBJ whole genome shotgun (WGS) entry which is preliminary data.</text>
</comment>
<dbReference type="Proteomes" id="UP001057452">
    <property type="component" value="Chromosome 24"/>
</dbReference>
<accession>A0ACB9VRZ8</accession>
<keyword evidence="2" id="KW-1185">Reference proteome</keyword>